<keyword evidence="3" id="KW-1185">Reference proteome</keyword>
<evidence type="ECO:0000313" key="3">
    <source>
        <dbReference type="Proteomes" id="UP000611554"/>
    </source>
</evidence>
<dbReference type="PANTHER" id="PTHR36934">
    <property type="entry name" value="BLR0278 PROTEIN"/>
    <property type="match status" value="1"/>
</dbReference>
<dbReference type="EMBL" id="BMQJ01000008">
    <property type="protein sequence ID" value="GGQ01639.1"/>
    <property type="molecule type" value="Genomic_DNA"/>
</dbReference>
<dbReference type="InterPro" id="IPR025540">
    <property type="entry name" value="FlK"/>
</dbReference>
<reference evidence="3" key="1">
    <citation type="journal article" date="2019" name="Int. J. Syst. Evol. Microbiol.">
        <title>The Global Catalogue of Microorganisms (GCM) 10K type strain sequencing project: providing services to taxonomists for standard genome sequencing and annotation.</title>
        <authorList>
            <consortium name="The Broad Institute Genomics Platform"/>
            <consortium name="The Broad Institute Genome Sequencing Center for Infectious Disease"/>
            <person name="Wu L."/>
            <person name="Ma J."/>
        </authorList>
    </citation>
    <scope>NUCLEOTIDE SEQUENCE [LARGE SCALE GENOMIC DNA]</scope>
    <source>
        <strain evidence="3">JCM 3115</strain>
    </source>
</reference>
<dbReference type="Pfam" id="PF22636">
    <property type="entry name" value="FlK"/>
    <property type="match status" value="1"/>
</dbReference>
<dbReference type="PIRSF" id="PIRSF014972">
    <property type="entry name" value="FlK"/>
    <property type="match status" value="1"/>
</dbReference>
<name>A0ABQ2QZA3_9ACTN</name>
<dbReference type="InterPro" id="IPR029069">
    <property type="entry name" value="HotDog_dom_sf"/>
</dbReference>
<sequence>MLARMTLAPGLRARILTMVETSDTAAKVGSGDVPVLATPRLLALAERATVQAVADALGPGQTSVGTKVALEHLAASPVGTHVEIAAELTEVDGRRLVFAFTARDRRDTVVATGTIERAVVDRERFLARAAR</sequence>
<dbReference type="SUPFAM" id="SSF54637">
    <property type="entry name" value="Thioesterase/thiol ester dehydrase-isomerase"/>
    <property type="match status" value="1"/>
</dbReference>
<comment type="caution">
    <text evidence="2">The sequence shown here is derived from an EMBL/GenBank/DDBJ whole genome shotgun (WGS) entry which is preliminary data.</text>
</comment>
<accession>A0ABQ2QZA3</accession>
<evidence type="ECO:0000259" key="1">
    <source>
        <dbReference type="Pfam" id="PF22636"/>
    </source>
</evidence>
<feature type="domain" description="Fluoroacetyl-CoA-specific thioesterase-like" evidence="1">
    <location>
        <begin position="19"/>
        <end position="123"/>
    </location>
</feature>
<gene>
    <name evidence="2" type="ORF">GCM10010140_34540</name>
</gene>
<dbReference type="Gene3D" id="3.10.129.10">
    <property type="entry name" value="Hotdog Thioesterase"/>
    <property type="match status" value="1"/>
</dbReference>
<dbReference type="Proteomes" id="UP000611554">
    <property type="component" value="Unassembled WGS sequence"/>
</dbReference>
<proteinExistence type="predicted"/>
<dbReference type="InterPro" id="IPR054485">
    <property type="entry name" value="FlK-like_dom"/>
</dbReference>
<evidence type="ECO:0000313" key="2">
    <source>
        <dbReference type="EMBL" id="GGQ01639.1"/>
    </source>
</evidence>
<protein>
    <submittedName>
        <fullName evidence="2">Thioesterase</fullName>
    </submittedName>
</protein>
<organism evidence="2 3">
    <name type="scientific">Streptosporangium pseudovulgare</name>
    <dbReference type="NCBI Taxonomy" id="35765"/>
    <lineage>
        <taxon>Bacteria</taxon>
        <taxon>Bacillati</taxon>
        <taxon>Actinomycetota</taxon>
        <taxon>Actinomycetes</taxon>
        <taxon>Streptosporangiales</taxon>
        <taxon>Streptosporangiaceae</taxon>
        <taxon>Streptosporangium</taxon>
    </lineage>
</organism>
<dbReference type="PANTHER" id="PTHR36934:SF1">
    <property type="entry name" value="THIOESTERASE DOMAIN-CONTAINING PROTEIN"/>
    <property type="match status" value="1"/>
</dbReference>